<gene>
    <name evidence="2" type="ORF">ZT3D7_G761</name>
</gene>
<dbReference type="Proteomes" id="UP000215127">
    <property type="component" value="Chromosome 1"/>
</dbReference>
<evidence type="ECO:0008006" key="4">
    <source>
        <dbReference type="Google" id="ProtNLM"/>
    </source>
</evidence>
<evidence type="ECO:0000313" key="2">
    <source>
        <dbReference type="EMBL" id="SMQ45616.1"/>
    </source>
</evidence>
<accession>A0A1X7RDW0</accession>
<feature type="compositionally biased region" description="Acidic residues" evidence="1">
    <location>
        <begin position="62"/>
        <end position="84"/>
    </location>
</feature>
<feature type="compositionally biased region" description="Basic and acidic residues" evidence="1">
    <location>
        <begin position="28"/>
        <end position="37"/>
    </location>
</feature>
<evidence type="ECO:0000256" key="1">
    <source>
        <dbReference type="SAM" id="MobiDB-lite"/>
    </source>
</evidence>
<protein>
    <recommendedName>
        <fullName evidence="4">Histone chaperone domain-containing protein</fullName>
    </recommendedName>
</protein>
<name>A0A1X7RDW0_ZYMT9</name>
<feature type="region of interest" description="Disordered" evidence="1">
    <location>
        <begin position="11"/>
        <end position="84"/>
    </location>
</feature>
<evidence type="ECO:0000313" key="3">
    <source>
        <dbReference type="Proteomes" id="UP000215127"/>
    </source>
</evidence>
<dbReference type="EMBL" id="LT853692">
    <property type="protein sequence ID" value="SMQ45616.1"/>
    <property type="molecule type" value="Genomic_DNA"/>
</dbReference>
<sequence length="84" mass="9613">MAKWYLEQVKKYSLSAPGKVTKSGTGATEKRAEKRSAPETPEAEQAGNKRQRRSRQSVRVPDDDEEEEEEEEEEEQVNDDDDAE</sequence>
<organism evidence="2 3">
    <name type="scientific">Zymoseptoria tritici (strain ST99CH_3D7)</name>
    <dbReference type="NCBI Taxonomy" id="1276538"/>
    <lineage>
        <taxon>Eukaryota</taxon>
        <taxon>Fungi</taxon>
        <taxon>Dikarya</taxon>
        <taxon>Ascomycota</taxon>
        <taxon>Pezizomycotina</taxon>
        <taxon>Dothideomycetes</taxon>
        <taxon>Dothideomycetidae</taxon>
        <taxon>Mycosphaerellales</taxon>
        <taxon>Mycosphaerellaceae</taxon>
        <taxon>Zymoseptoria</taxon>
    </lineage>
</organism>
<reference evidence="2 3" key="1">
    <citation type="submission" date="2016-06" db="EMBL/GenBank/DDBJ databases">
        <authorList>
            <person name="Kjaerup R.B."/>
            <person name="Dalgaard T.S."/>
            <person name="Juul-Madsen H.R."/>
        </authorList>
    </citation>
    <scope>NUCLEOTIDE SEQUENCE [LARGE SCALE GENOMIC DNA]</scope>
</reference>
<dbReference type="AlphaFoldDB" id="A0A1X7RDW0"/>
<proteinExistence type="predicted"/>
<keyword evidence="3" id="KW-1185">Reference proteome</keyword>